<keyword evidence="3" id="KW-1185">Reference proteome</keyword>
<comment type="caution">
    <text evidence="1">The sequence shown here is derived from an EMBL/GenBank/DDBJ whole genome shotgun (WGS) entry which is preliminary data.</text>
</comment>
<reference evidence="1 3" key="1">
    <citation type="submission" date="2024-01" db="EMBL/GenBank/DDBJ databases">
        <title>The genomes of 5 underutilized Papilionoideae crops provide insights into root nodulation and disease resistanc.</title>
        <authorList>
            <person name="Yuan L."/>
        </authorList>
    </citation>
    <scope>NUCLEOTIDE SEQUENCE [LARGE SCALE GENOMIC DNA]</scope>
    <source>
        <strain evidence="1">ZHUSHIDOU_FW_LH</strain>
        <tissue evidence="1">Leaf</tissue>
    </source>
</reference>
<protein>
    <submittedName>
        <fullName evidence="1">Uncharacterized protein</fullName>
    </submittedName>
</protein>
<accession>A0AAN9IPV2</accession>
<dbReference type="EMBL" id="JAYWIO010000002">
    <property type="protein sequence ID" value="KAK7284063.1"/>
    <property type="molecule type" value="Genomic_DNA"/>
</dbReference>
<evidence type="ECO:0000313" key="1">
    <source>
        <dbReference type="EMBL" id="KAK7284062.1"/>
    </source>
</evidence>
<dbReference type="EMBL" id="JAYWIO010000002">
    <property type="protein sequence ID" value="KAK7284062.1"/>
    <property type="molecule type" value="Genomic_DNA"/>
</dbReference>
<evidence type="ECO:0000313" key="2">
    <source>
        <dbReference type="EMBL" id="KAK7284063.1"/>
    </source>
</evidence>
<name>A0AAN9IPV2_CROPI</name>
<sequence length="120" mass="13122">MRPPPLPWVSCHHMVVVAPTRYRPSRSRVRGSTTLTLGVVAVIRGSMGWACYDGGRLWEGKESRLQNENATARGGRVATIVDGNGRGGEGKERTVLFSTGEDPNSYVTCYNPSSNQLRLC</sequence>
<gene>
    <name evidence="1" type="ORF">RIF29_13813</name>
    <name evidence="2" type="ORF">RIF29_13814</name>
</gene>
<dbReference type="AlphaFoldDB" id="A0AAN9IPV2"/>
<dbReference type="Proteomes" id="UP001372338">
    <property type="component" value="Unassembled WGS sequence"/>
</dbReference>
<organism evidence="1 3">
    <name type="scientific">Crotalaria pallida</name>
    <name type="common">Smooth rattlebox</name>
    <name type="synonym">Crotalaria striata</name>
    <dbReference type="NCBI Taxonomy" id="3830"/>
    <lineage>
        <taxon>Eukaryota</taxon>
        <taxon>Viridiplantae</taxon>
        <taxon>Streptophyta</taxon>
        <taxon>Embryophyta</taxon>
        <taxon>Tracheophyta</taxon>
        <taxon>Spermatophyta</taxon>
        <taxon>Magnoliopsida</taxon>
        <taxon>eudicotyledons</taxon>
        <taxon>Gunneridae</taxon>
        <taxon>Pentapetalae</taxon>
        <taxon>rosids</taxon>
        <taxon>fabids</taxon>
        <taxon>Fabales</taxon>
        <taxon>Fabaceae</taxon>
        <taxon>Papilionoideae</taxon>
        <taxon>50 kb inversion clade</taxon>
        <taxon>genistoids sensu lato</taxon>
        <taxon>core genistoids</taxon>
        <taxon>Crotalarieae</taxon>
        <taxon>Crotalaria</taxon>
    </lineage>
</organism>
<proteinExistence type="predicted"/>
<evidence type="ECO:0000313" key="3">
    <source>
        <dbReference type="Proteomes" id="UP001372338"/>
    </source>
</evidence>